<evidence type="ECO:0000313" key="4">
    <source>
        <dbReference type="Proteomes" id="UP001642360"/>
    </source>
</evidence>
<dbReference type="AlphaFoldDB" id="A0ABC8RML2"/>
<dbReference type="EMBL" id="CAUOFW020001503">
    <property type="protein sequence ID" value="CAK9145780.1"/>
    <property type="molecule type" value="Genomic_DNA"/>
</dbReference>
<comment type="caution">
    <text evidence="3">The sequence shown here is derived from an EMBL/GenBank/DDBJ whole genome shotgun (WGS) entry which is preliminary data.</text>
</comment>
<dbReference type="PANTHER" id="PTHR33648">
    <property type="entry name" value="EMBRYO SAC 1"/>
    <property type="match status" value="1"/>
</dbReference>
<protein>
    <recommendedName>
        <fullName evidence="2">LysM domain-containing protein</fullName>
    </recommendedName>
</protein>
<dbReference type="Gene3D" id="3.10.350.10">
    <property type="entry name" value="LysM domain"/>
    <property type="match status" value="1"/>
</dbReference>
<evidence type="ECO:0000259" key="2">
    <source>
        <dbReference type="Pfam" id="PF01476"/>
    </source>
</evidence>
<gene>
    <name evidence="3" type="ORF">ILEXP_LOCUS13602</name>
</gene>
<evidence type="ECO:0000256" key="1">
    <source>
        <dbReference type="SAM" id="Phobius"/>
    </source>
</evidence>
<dbReference type="CDD" id="cd00118">
    <property type="entry name" value="LysM"/>
    <property type="match status" value="1"/>
</dbReference>
<name>A0ABC8RML2_9AQUA</name>
<evidence type="ECO:0000313" key="3">
    <source>
        <dbReference type="EMBL" id="CAK9145780.1"/>
    </source>
</evidence>
<organism evidence="3 4">
    <name type="scientific">Ilex paraguariensis</name>
    <name type="common">yerba mate</name>
    <dbReference type="NCBI Taxonomy" id="185542"/>
    <lineage>
        <taxon>Eukaryota</taxon>
        <taxon>Viridiplantae</taxon>
        <taxon>Streptophyta</taxon>
        <taxon>Embryophyta</taxon>
        <taxon>Tracheophyta</taxon>
        <taxon>Spermatophyta</taxon>
        <taxon>Magnoliopsida</taxon>
        <taxon>eudicotyledons</taxon>
        <taxon>Gunneridae</taxon>
        <taxon>Pentapetalae</taxon>
        <taxon>asterids</taxon>
        <taxon>campanulids</taxon>
        <taxon>Aquifoliales</taxon>
        <taxon>Aquifoliaceae</taxon>
        <taxon>Ilex</taxon>
    </lineage>
</organism>
<sequence length="117" mass="13167">MASKPTRRPITTSISIADVASWYCAIALVSLIFLSSFRDEYFLTHEPFRGNYKQLVNRACDEIYIVGEGETLHTISDKCGDPFIVEQNPHIHDPDDVFPGLVIKITPSKSTKFYALS</sequence>
<keyword evidence="1" id="KW-0812">Transmembrane</keyword>
<dbReference type="InterPro" id="IPR036779">
    <property type="entry name" value="LysM_dom_sf"/>
</dbReference>
<feature type="domain" description="LysM" evidence="2">
    <location>
        <begin position="64"/>
        <end position="106"/>
    </location>
</feature>
<keyword evidence="4" id="KW-1185">Reference proteome</keyword>
<dbReference type="PANTHER" id="PTHR33648:SF15">
    <property type="entry name" value="OS04G0572800 PROTEIN"/>
    <property type="match status" value="1"/>
</dbReference>
<dbReference type="Proteomes" id="UP001642360">
    <property type="component" value="Unassembled WGS sequence"/>
</dbReference>
<dbReference type="Pfam" id="PF01476">
    <property type="entry name" value="LysM"/>
    <property type="match status" value="1"/>
</dbReference>
<proteinExistence type="predicted"/>
<accession>A0ABC8RML2</accession>
<reference evidence="3 4" key="1">
    <citation type="submission" date="2024-02" db="EMBL/GenBank/DDBJ databases">
        <authorList>
            <person name="Vignale AGUSTIN F."/>
            <person name="Sosa J E."/>
            <person name="Modenutti C."/>
        </authorList>
    </citation>
    <scope>NUCLEOTIDE SEQUENCE [LARGE SCALE GENOMIC DNA]</scope>
</reference>
<feature type="transmembrane region" description="Helical" evidence="1">
    <location>
        <begin position="20"/>
        <end position="37"/>
    </location>
</feature>
<keyword evidence="1" id="KW-1133">Transmembrane helix</keyword>
<dbReference type="InterPro" id="IPR018392">
    <property type="entry name" value="LysM"/>
</dbReference>
<keyword evidence="1" id="KW-0472">Membrane</keyword>